<reference evidence="1 2" key="1">
    <citation type="submission" date="2024-02" db="EMBL/GenBank/DDBJ databases">
        <title>De novo assembly and annotation of 12 fungi associated with fruit tree decline syndrome in Ontario, Canada.</title>
        <authorList>
            <person name="Sulman M."/>
            <person name="Ellouze W."/>
            <person name="Ilyukhin E."/>
        </authorList>
    </citation>
    <scope>NUCLEOTIDE SEQUENCE [LARGE SCALE GENOMIC DNA]</scope>
    <source>
        <strain evidence="1 2">M169</strain>
    </source>
</reference>
<dbReference type="InterPro" id="IPR053161">
    <property type="entry name" value="Ulvan_degrading_GH"/>
</dbReference>
<evidence type="ECO:0008006" key="3">
    <source>
        <dbReference type="Google" id="ProtNLM"/>
    </source>
</evidence>
<dbReference type="Proteomes" id="UP001430848">
    <property type="component" value="Unassembled WGS sequence"/>
</dbReference>
<accession>A0ABR1NYS2</accession>
<name>A0ABR1NYS2_DIAER</name>
<proteinExistence type="predicted"/>
<comment type="caution">
    <text evidence="1">The sequence shown here is derived from an EMBL/GenBank/DDBJ whole genome shotgun (WGS) entry which is preliminary data.</text>
</comment>
<gene>
    <name evidence="1" type="ORF">SLS63_009847</name>
</gene>
<dbReference type="InterPro" id="IPR008979">
    <property type="entry name" value="Galactose-bd-like_sf"/>
</dbReference>
<dbReference type="SUPFAM" id="SSF49785">
    <property type="entry name" value="Galactose-binding domain-like"/>
    <property type="match status" value="1"/>
</dbReference>
<dbReference type="PANTHER" id="PTHR36848">
    <property type="entry name" value="DNA-BINDING PROTEIN (PUTATIVE SECRETED PROTEIN)-RELATED"/>
    <property type="match status" value="1"/>
</dbReference>
<evidence type="ECO:0000313" key="1">
    <source>
        <dbReference type="EMBL" id="KAK7720505.1"/>
    </source>
</evidence>
<sequence length="761" mass="82982">MTRISTTQTIAQGGVFNETIPGWLSGELVAAVSAIVISRKNVSYNVTGVLGVTTVTYEDIVLQNGSLTDITSMISENGGICLHVPKALPDGHEQELFFFYQKLSHNQNVHFASNTSATIWDNGSYVVDHFSAQGAKAVQAFWEDHLLTDNVKDLLREVGNYGWEDSMEIRSNISWTRSLPTRLKKMFGYDLRTYLPLIMFGNNNINLQDDSPGSTRCTLDTPDHGQAYVNDYRAALAAGYQEYLATLSEWLQSLGVSLSSQPSYNLPMDMEASIPHVDAPESESLQWHDNVDGYRQFSGAANLARKNVLSNELGAVFGRAYSFAIPELLFAMNRAVSGAQAYVEDGLLAPEDAMFQALVVLGSQNLTQASLAHLRNFANDGLPIIVVGSTPGHYPTQNITDPGDQAFKDSLAEFLSHANVHRAAEGELSQKLDSLELKPRVGVQTKGTWYTTWQEDTLNGLSYAYIFGDVPASGVVVAQSTGTPYFLDAWTGACEPVLNYQTNGSVKIIPLDLAGNQTKIIAFAQHPIEGVSVPEFHVTELSSNVIGLSAEDNSIVLHIAASSDPTYITLSTGEEVRHTSQAPDSFELKPWTLELEHWEAPANFSDASITAVKTNTTHQLTELVSWNDIPGATNTSGVGYYHTNFTWRPDSATGFANDTSLGAYIRFPPVLDAITVYINGALLPPLDYASPVADVTRFVVSGSNEVVAVVPSTMWNYLRSILPDIRSAGREFSDLAALPKTDNGLVGVVNVVPFELFRLNL</sequence>
<evidence type="ECO:0000313" key="2">
    <source>
        <dbReference type="Proteomes" id="UP001430848"/>
    </source>
</evidence>
<protein>
    <recommendedName>
        <fullName evidence="3">Secreted protein</fullName>
    </recommendedName>
</protein>
<dbReference type="PANTHER" id="PTHR36848:SF2">
    <property type="entry name" value="SECRETED PROTEIN"/>
    <property type="match status" value="1"/>
</dbReference>
<keyword evidence="2" id="KW-1185">Reference proteome</keyword>
<organism evidence="1 2">
    <name type="scientific">Diaporthe eres</name>
    <name type="common">Phomopsis oblonga</name>
    <dbReference type="NCBI Taxonomy" id="83184"/>
    <lineage>
        <taxon>Eukaryota</taxon>
        <taxon>Fungi</taxon>
        <taxon>Dikarya</taxon>
        <taxon>Ascomycota</taxon>
        <taxon>Pezizomycotina</taxon>
        <taxon>Sordariomycetes</taxon>
        <taxon>Sordariomycetidae</taxon>
        <taxon>Diaporthales</taxon>
        <taxon>Diaporthaceae</taxon>
        <taxon>Diaporthe</taxon>
        <taxon>Diaporthe eres species complex</taxon>
    </lineage>
</organism>
<dbReference type="EMBL" id="JAKNSF020000075">
    <property type="protein sequence ID" value="KAK7720505.1"/>
    <property type="molecule type" value="Genomic_DNA"/>
</dbReference>